<dbReference type="HAMAP" id="MF_00131">
    <property type="entry name" value="Trp_synth_alpha"/>
    <property type="match status" value="1"/>
</dbReference>
<proteinExistence type="inferred from homology"/>
<evidence type="ECO:0000256" key="4">
    <source>
        <dbReference type="ARBA" id="ARBA00022605"/>
    </source>
</evidence>
<keyword evidence="7 9" id="KW-0456">Lyase</keyword>
<organism evidence="11 12">
    <name type="scientific">Thermoflavimicrobium daqui</name>
    <dbReference type="NCBI Taxonomy" id="2137476"/>
    <lineage>
        <taxon>Bacteria</taxon>
        <taxon>Bacillati</taxon>
        <taxon>Bacillota</taxon>
        <taxon>Bacilli</taxon>
        <taxon>Bacillales</taxon>
        <taxon>Thermoactinomycetaceae</taxon>
        <taxon>Thermoflavimicrobium</taxon>
    </lineage>
</organism>
<feature type="active site" description="Proton acceptor" evidence="9">
    <location>
        <position position="46"/>
    </location>
</feature>
<name>A0A364K2T1_9BACL</name>
<keyword evidence="4 9" id="KW-0028">Amino-acid biosynthesis</keyword>
<evidence type="ECO:0000256" key="8">
    <source>
        <dbReference type="ARBA" id="ARBA00049047"/>
    </source>
</evidence>
<evidence type="ECO:0000256" key="5">
    <source>
        <dbReference type="ARBA" id="ARBA00022822"/>
    </source>
</evidence>
<dbReference type="OrthoDB" id="9804578at2"/>
<dbReference type="UniPathway" id="UPA00035">
    <property type="reaction ID" value="UER00044"/>
</dbReference>
<dbReference type="SUPFAM" id="SSF51366">
    <property type="entry name" value="Ribulose-phoshate binding barrel"/>
    <property type="match status" value="1"/>
</dbReference>
<dbReference type="InterPro" id="IPR011060">
    <property type="entry name" value="RibuloseP-bd_barrel"/>
</dbReference>
<dbReference type="InterPro" id="IPR013785">
    <property type="entry name" value="Aldolase_TIM"/>
</dbReference>
<sequence>MNRLASSFEENANPRIIPFMMTGDPHLEVTVELIIELGRAGVTAIELGVPFSDPTADGPVIQAASERALHQQITCYDVLQVGKAVRDRGCNTPLILFSYLNPLLQYGLQKLLQDASEIGFDGLIIPDLPYEESSEIRELCMQYGIPLILFVAPTTKQRIEQIVKESQGFVYCVSSLGTTGIRSQFAPEIASFLQTVKEKSPLPVAVGFGVATPKHVAYFSQYVDAVIVGSALVQLIHEKRESLLDLDKRSYALQDIIKFVKELRK</sequence>
<evidence type="ECO:0000256" key="2">
    <source>
        <dbReference type="ARBA" id="ARBA00004733"/>
    </source>
</evidence>
<gene>
    <name evidence="9" type="primary">trpA</name>
    <name evidence="11" type="ORF">DL897_13170</name>
</gene>
<accession>A0A364K2T1</accession>
<evidence type="ECO:0000256" key="10">
    <source>
        <dbReference type="RuleBase" id="RU003662"/>
    </source>
</evidence>
<evidence type="ECO:0000256" key="7">
    <source>
        <dbReference type="ARBA" id="ARBA00023239"/>
    </source>
</evidence>
<comment type="similarity">
    <text evidence="9 10">Belongs to the TrpA family.</text>
</comment>
<comment type="catalytic activity">
    <reaction evidence="8 9">
        <text>(1S,2R)-1-C-(indol-3-yl)glycerol 3-phosphate + L-serine = D-glyceraldehyde 3-phosphate + L-tryptophan + H2O</text>
        <dbReference type="Rhea" id="RHEA:10532"/>
        <dbReference type="ChEBI" id="CHEBI:15377"/>
        <dbReference type="ChEBI" id="CHEBI:33384"/>
        <dbReference type="ChEBI" id="CHEBI:57912"/>
        <dbReference type="ChEBI" id="CHEBI:58866"/>
        <dbReference type="ChEBI" id="CHEBI:59776"/>
        <dbReference type="EC" id="4.2.1.20"/>
    </reaction>
</comment>
<feature type="active site" description="Proton acceptor" evidence="9">
    <location>
        <position position="57"/>
    </location>
</feature>
<evidence type="ECO:0000313" key="11">
    <source>
        <dbReference type="EMBL" id="RAL22725.1"/>
    </source>
</evidence>
<dbReference type="Gene3D" id="3.20.20.70">
    <property type="entry name" value="Aldolase class I"/>
    <property type="match status" value="1"/>
</dbReference>
<evidence type="ECO:0000313" key="12">
    <source>
        <dbReference type="Proteomes" id="UP000251213"/>
    </source>
</evidence>
<protein>
    <recommendedName>
        <fullName evidence="9">Tryptophan synthase alpha chain</fullName>
        <ecNumber evidence="9">4.2.1.20</ecNumber>
    </recommendedName>
</protein>
<dbReference type="RefSeq" id="WP_113659729.1">
    <property type="nucleotide sequence ID" value="NZ_KZ845670.1"/>
</dbReference>
<dbReference type="Proteomes" id="UP000251213">
    <property type="component" value="Unassembled WGS sequence"/>
</dbReference>
<comment type="subunit">
    <text evidence="3 9">Tetramer of two alpha and two beta chains.</text>
</comment>
<dbReference type="Pfam" id="PF00290">
    <property type="entry name" value="Trp_syntA"/>
    <property type="match status" value="1"/>
</dbReference>
<dbReference type="InterPro" id="IPR002028">
    <property type="entry name" value="Trp_synthase_suA"/>
</dbReference>
<evidence type="ECO:0000256" key="9">
    <source>
        <dbReference type="HAMAP-Rule" id="MF_00131"/>
    </source>
</evidence>
<dbReference type="AlphaFoldDB" id="A0A364K2T1"/>
<comment type="caution">
    <text evidence="11">The sequence shown here is derived from an EMBL/GenBank/DDBJ whole genome shotgun (WGS) entry which is preliminary data.</text>
</comment>
<comment type="pathway">
    <text evidence="2 9">Amino-acid biosynthesis; L-tryptophan biosynthesis; L-tryptophan from chorismate: step 5/5.</text>
</comment>
<comment type="function">
    <text evidence="1 9">The alpha subunit is responsible for the aldol cleavage of indoleglycerol phosphate to indole and glyceraldehyde 3-phosphate.</text>
</comment>
<reference evidence="11 12" key="1">
    <citation type="submission" date="2018-06" db="EMBL/GenBank/DDBJ databases">
        <title>Thermoflavimicrobium daqus sp. nov., a thermophilic microbe isolated from Moutai-flavour Daqu.</title>
        <authorList>
            <person name="Wang X."/>
            <person name="Zhou H."/>
        </authorList>
    </citation>
    <scope>NUCLEOTIDE SEQUENCE [LARGE SCALE GENOMIC DNA]</scope>
    <source>
        <strain evidence="11 12">FBKL4.011</strain>
    </source>
</reference>
<dbReference type="EC" id="4.2.1.20" evidence="9"/>
<dbReference type="CDD" id="cd04724">
    <property type="entry name" value="Tryptophan_synthase_alpha"/>
    <property type="match status" value="1"/>
</dbReference>
<keyword evidence="12" id="KW-1185">Reference proteome</keyword>
<dbReference type="GO" id="GO:0005829">
    <property type="term" value="C:cytosol"/>
    <property type="evidence" value="ECO:0007669"/>
    <property type="project" value="TreeGrafter"/>
</dbReference>
<evidence type="ECO:0000256" key="6">
    <source>
        <dbReference type="ARBA" id="ARBA00023141"/>
    </source>
</evidence>
<keyword evidence="5 9" id="KW-0822">Tryptophan biosynthesis</keyword>
<dbReference type="FunFam" id="3.20.20.70:FF:000037">
    <property type="entry name" value="Tryptophan synthase alpha chain"/>
    <property type="match status" value="1"/>
</dbReference>
<dbReference type="NCBIfam" id="TIGR00262">
    <property type="entry name" value="trpA"/>
    <property type="match status" value="1"/>
</dbReference>
<reference evidence="11 12" key="2">
    <citation type="submission" date="2018-06" db="EMBL/GenBank/DDBJ databases">
        <authorList>
            <person name="Zhirakovskaya E."/>
        </authorList>
    </citation>
    <scope>NUCLEOTIDE SEQUENCE [LARGE SCALE GENOMIC DNA]</scope>
    <source>
        <strain evidence="11 12">FBKL4.011</strain>
    </source>
</reference>
<dbReference type="EMBL" id="QJKK01000008">
    <property type="protein sequence ID" value="RAL22725.1"/>
    <property type="molecule type" value="Genomic_DNA"/>
</dbReference>
<dbReference type="PANTHER" id="PTHR43406:SF1">
    <property type="entry name" value="TRYPTOPHAN SYNTHASE ALPHA CHAIN, CHLOROPLASTIC"/>
    <property type="match status" value="1"/>
</dbReference>
<dbReference type="GO" id="GO:0004834">
    <property type="term" value="F:tryptophan synthase activity"/>
    <property type="evidence" value="ECO:0007669"/>
    <property type="project" value="UniProtKB-UniRule"/>
</dbReference>
<dbReference type="PANTHER" id="PTHR43406">
    <property type="entry name" value="TRYPTOPHAN SYNTHASE, ALPHA CHAIN"/>
    <property type="match status" value="1"/>
</dbReference>
<keyword evidence="6 9" id="KW-0057">Aromatic amino acid biosynthesis</keyword>
<evidence type="ECO:0000256" key="3">
    <source>
        <dbReference type="ARBA" id="ARBA00011270"/>
    </source>
</evidence>
<evidence type="ECO:0000256" key="1">
    <source>
        <dbReference type="ARBA" id="ARBA00003365"/>
    </source>
</evidence>